<dbReference type="CDD" id="cd06267">
    <property type="entry name" value="PBP1_LacI_sugar_binding-like"/>
    <property type="match status" value="1"/>
</dbReference>
<evidence type="ECO:0000313" key="5">
    <source>
        <dbReference type="EMBL" id="MDA2805535.1"/>
    </source>
</evidence>
<gene>
    <name evidence="5" type="ORF">O4U47_13525</name>
</gene>
<organism evidence="5 6">
    <name type="scientific">Nocardiopsis suaedae</name>
    <dbReference type="NCBI Taxonomy" id="3018444"/>
    <lineage>
        <taxon>Bacteria</taxon>
        <taxon>Bacillati</taxon>
        <taxon>Actinomycetota</taxon>
        <taxon>Actinomycetes</taxon>
        <taxon>Streptosporangiales</taxon>
        <taxon>Nocardiopsidaceae</taxon>
        <taxon>Nocardiopsis</taxon>
    </lineage>
</organism>
<sequence>MAVTMADVARRAGTSVAVVSYVVNGGPRPVAARTRERVLAAAAELGYRRNRVAAALRSGSSGLVGVVLPDAANPYFAALGRALEAALSRSGRLTVVATTGYDAERQAEAVERILAAQPDGLVVASADGADDPAPAAADAGVPVVAVHHRPEGARAVLVAADDRAGVHAALEHLRGHGHERIAFLAGPADDGPVAERMRAWRESPAAGELLRCGYARGSAARLTAGLAARGELPRALLAATDEQAVGVLAAAAAAGVAVPERLAVAACDGTPDAAFTVPSLTAVEQPFEEVAERAVAVLLGGEEPRERPCGRLIPRRSCGCPEPGFADVLEG</sequence>
<proteinExistence type="predicted"/>
<dbReference type="SUPFAM" id="SSF47413">
    <property type="entry name" value="lambda repressor-like DNA-binding domains"/>
    <property type="match status" value="1"/>
</dbReference>
<dbReference type="SUPFAM" id="SSF53822">
    <property type="entry name" value="Periplasmic binding protein-like I"/>
    <property type="match status" value="1"/>
</dbReference>
<dbReference type="Gene3D" id="3.40.50.2300">
    <property type="match status" value="2"/>
</dbReference>
<name>A0ABT4TMC0_9ACTN</name>
<feature type="domain" description="HTH lacI-type" evidence="4">
    <location>
        <begin position="3"/>
        <end position="58"/>
    </location>
</feature>
<dbReference type="PANTHER" id="PTHR30146">
    <property type="entry name" value="LACI-RELATED TRANSCRIPTIONAL REPRESSOR"/>
    <property type="match status" value="1"/>
</dbReference>
<keyword evidence="1" id="KW-0805">Transcription regulation</keyword>
<evidence type="ECO:0000256" key="2">
    <source>
        <dbReference type="ARBA" id="ARBA00023125"/>
    </source>
</evidence>
<dbReference type="EMBL" id="JAQFWP010000022">
    <property type="protein sequence ID" value="MDA2805535.1"/>
    <property type="molecule type" value="Genomic_DNA"/>
</dbReference>
<protein>
    <submittedName>
        <fullName evidence="5">LacI family DNA-binding transcriptional regulator</fullName>
    </submittedName>
</protein>
<keyword evidence="6" id="KW-1185">Reference proteome</keyword>
<evidence type="ECO:0000256" key="3">
    <source>
        <dbReference type="ARBA" id="ARBA00023163"/>
    </source>
</evidence>
<dbReference type="Gene3D" id="1.10.260.40">
    <property type="entry name" value="lambda repressor-like DNA-binding domains"/>
    <property type="match status" value="1"/>
</dbReference>
<dbReference type="InterPro" id="IPR010982">
    <property type="entry name" value="Lambda_DNA-bd_dom_sf"/>
</dbReference>
<evidence type="ECO:0000256" key="1">
    <source>
        <dbReference type="ARBA" id="ARBA00023015"/>
    </source>
</evidence>
<reference evidence="5" key="1">
    <citation type="submission" date="2023-01" db="EMBL/GenBank/DDBJ databases">
        <title>Draft genome sequence of Nocardiopsis sp. LSu2-4 isolated from halophytes.</title>
        <authorList>
            <person name="Duangmal K."/>
            <person name="Chantavorakit T."/>
        </authorList>
    </citation>
    <scope>NUCLEOTIDE SEQUENCE</scope>
    <source>
        <strain evidence="5">LSu2-4</strain>
    </source>
</reference>
<dbReference type="InterPro" id="IPR028082">
    <property type="entry name" value="Peripla_BP_I"/>
</dbReference>
<dbReference type="InterPro" id="IPR000843">
    <property type="entry name" value="HTH_LacI"/>
</dbReference>
<keyword evidence="2 5" id="KW-0238">DNA-binding</keyword>
<evidence type="ECO:0000313" key="6">
    <source>
        <dbReference type="Proteomes" id="UP001165685"/>
    </source>
</evidence>
<dbReference type="Proteomes" id="UP001165685">
    <property type="component" value="Unassembled WGS sequence"/>
</dbReference>
<comment type="caution">
    <text evidence="5">The sequence shown here is derived from an EMBL/GenBank/DDBJ whole genome shotgun (WGS) entry which is preliminary data.</text>
</comment>
<dbReference type="PROSITE" id="PS50932">
    <property type="entry name" value="HTH_LACI_2"/>
    <property type="match status" value="1"/>
</dbReference>
<dbReference type="CDD" id="cd01392">
    <property type="entry name" value="HTH_LacI"/>
    <property type="match status" value="1"/>
</dbReference>
<accession>A0ABT4TMC0</accession>
<keyword evidence="3" id="KW-0804">Transcription</keyword>
<dbReference type="InterPro" id="IPR046335">
    <property type="entry name" value="LacI/GalR-like_sensor"/>
</dbReference>
<evidence type="ECO:0000259" key="4">
    <source>
        <dbReference type="PROSITE" id="PS50932"/>
    </source>
</evidence>
<dbReference type="SMART" id="SM00354">
    <property type="entry name" value="HTH_LACI"/>
    <property type="match status" value="1"/>
</dbReference>
<dbReference type="GO" id="GO:0003677">
    <property type="term" value="F:DNA binding"/>
    <property type="evidence" value="ECO:0007669"/>
    <property type="project" value="UniProtKB-KW"/>
</dbReference>
<dbReference type="PANTHER" id="PTHR30146:SF109">
    <property type="entry name" value="HTH-TYPE TRANSCRIPTIONAL REGULATOR GALS"/>
    <property type="match status" value="1"/>
</dbReference>
<dbReference type="Pfam" id="PF00356">
    <property type="entry name" value="LacI"/>
    <property type="match status" value="1"/>
</dbReference>
<dbReference type="Pfam" id="PF13377">
    <property type="entry name" value="Peripla_BP_3"/>
    <property type="match status" value="1"/>
</dbReference>
<dbReference type="RefSeq" id="WP_270678189.1">
    <property type="nucleotide sequence ID" value="NZ_JAQFWP010000022.1"/>
</dbReference>